<dbReference type="PANTHER" id="PTHR35046:SF18">
    <property type="entry name" value="RNA-DIRECTED DNA POLYMERASE"/>
    <property type="match status" value="1"/>
</dbReference>
<sequence length="332" mass="38332">MANKEGIFITTENLGVIDKGFQVDVKHKSIKDKVRREKVFEVDKALDIENSRVSSFQVRGIHVDETKVNAVRDWSSPKKLPKVRNNKVANALSRNTTLLVSISNEVVGFDSIKELYESDEDFGNTWMELETKQHWESPWVDISMDFVLGLPRTQRGVNSMFIVVERLLSSHKSQIFVTKECDDGSRREEQHLVVPCSDGEIVKFPTEFSNVLTVVEADITRLIMAVDDEPLMMLGSGPNIIKENFSNDLDGQYSADESKQYHNTLRWHIMRLKWGNVIFIGHICTNVWLKQEMVYTQRRTWDPGITWLKILKEHLEGNLFLRDGVMIRSLNY</sequence>
<evidence type="ECO:0000313" key="1">
    <source>
        <dbReference type="EMBL" id="GJT45468.1"/>
    </source>
</evidence>
<dbReference type="Proteomes" id="UP001151760">
    <property type="component" value="Unassembled WGS sequence"/>
</dbReference>
<reference evidence="1" key="2">
    <citation type="submission" date="2022-01" db="EMBL/GenBank/DDBJ databases">
        <authorList>
            <person name="Yamashiro T."/>
            <person name="Shiraishi A."/>
            <person name="Satake H."/>
            <person name="Nakayama K."/>
        </authorList>
    </citation>
    <scope>NUCLEOTIDE SEQUENCE</scope>
</reference>
<organism evidence="1 2">
    <name type="scientific">Tanacetum coccineum</name>
    <dbReference type="NCBI Taxonomy" id="301880"/>
    <lineage>
        <taxon>Eukaryota</taxon>
        <taxon>Viridiplantae</taxon>
        <taxon>Streptophyta</taxon>
        <taxon>Embryophyta</taxon>
        <taxon>Tracheophyta</taxon>
        <taxon>Spermatophyta</taxon>
        <taxon>Magnoliopsida</taxon>
        <taxon>eudicotyledons</taxon>
        <taxon>Gunneridae</taxon>
        <taxon>Pentapetalae</taxon>
        <taxon>asterids</taxon>
        <taxon>campanulids</taxon>
        <taxon>Asterales</taxon>
        <taxon>Asteraceae</taxon>
        <taxon>Asteroideae</taxon>
        <taxon>Anthemideae</taxon>
        <taxon>Anthemidinae</taxon>
        <taxon>Tanacetum</taxon>
    </lineage>
</organism>
<keyword evidence="2" id="KW-1185">Reference proteome</keyword>
<dbReference type="EMBL" id="BQNB010015904">
    <property type="protein sequence ID" value="GJT45468.1"/>
    <property type="molecule type" value="Genomic_DNA"/>
</dbReference>
<reference evidence="1" key="1">
    <citation type="journal article" date="2022" name="Int. J. Mol. Sci.">
        <title>Draft Genome of Tanacetum Coccineum: Genomic Comparison of Closely Related Tanacetum-Family Plants.</title>
        <authorList>
            <person name="Yamashiro T."/>
            <person name="Shiraishi A."/>
            <person name="Nakayama K."/>
            <person name="Satake H."/>
        </authorList>
    </citation>
    <scope>NUCLEOTIDE SEQUENCE</scope>
</reference>
<proteinExistence type="predicted"/>
<comment type="caution">
    <text evidence="1">The sequence shown here is derived from an EMBL/GenBank/DDBJ whole genome shotgun (WGS) entry which is preliminary data.</text>
</comment>
<dbReference type="PANTHER" id="PTHR35046">
    <property type="entry name" value="ZINC KNUCKLE (CCHC-TYPE) FAMILY PROTEIN"/>
    <property type="match status" value="1"/>
</dbReference>
<evidence type="ECO:0000313" key="2">
    <source>
        <dbReference type="Proteomes" id="UP001151760"/>
    </source>
</evidence>
<accession>A0ABQ5E3F2</accession>
<name>A0ABQ5E3F2_9ASTR</name>
<gene>
    <name evidence="1" type="ORF">Tco_0954183</name>
</gene>
<protein>
    <submittedName>
        <fullName evidence="1">Uncharacterized protein</fullName>
    </submittedName>
</protein>